<dbReference type="GO" id="GO:0016936">
    <property type="term" value="F:galactoside binding"/>
    <property type="evidence" value="ECO:0007669"/>
    <property type="project" value="TreeGrafter"/>
</dbReference>
<dbReference type="GO" id="GO:0030246">
    <property type="term" value="F:carbohydrate binding"/>
    <property type="evidence" value="ECO:0007669"/>
    <property type="project" value="UniProtKB-UniRule"/>
</dbReference>
<keyword evidence="1 3" id="KW-0430">Lectin</keyword>
<dbReference type="Gene3D" id="2.60.120.200">
    <property type="match status" value="2"/>
</dbReference>
<dbReference type="WBParaSite" id="Pan_g13067.t1">
    <property type="protein sequence ID" value="Pan_g13067.t1"/>
    <property type="gene ID" value="Pan_g13067"/>
</dbReference>
<evidence type="ECO:0000313" key="6">
    <source>
        <dbReference type="WBParaSite" id="Pan_g13067.t1"/>
    </source>
</evidence>
<dbReference type="CDD" id="cd00070">
    <property type="entry name" value="GLECT"/>
    <property type="match status" value="2"/>
</dbReference>
<dbReference type="SMART" id="SM00276">
    <property type="entry name" value="GLECT"/>
    <property type="match status" value="2"/>
</dbReference>
<proteinExistence type="predicted"/>
<dbReference type="PANTHER" id="PTHR11346:SF116">
    <property type="entry name" value="GALECTIN"/>
    <property type="match status" value="1"/>
</dbReference>
<reference evidence="5" key="1">
    <citation type="journal article" date="2013" name="Genetics">
        <title>The draft genome and transcriptome of Panagrellus redivivus are shaped by the harsh demands of a free-living lifestyle.</title>
        <authorList>
            <person name="Srinivasan J."/>
            <person name="Dillman A.R."/>
            <person name="Macchietto M.G."/>
            <person name="Heikkinen L."/>
            <person name="Lakso M."/>
            <person name="Fracchia K.M."/>
            <person name="Antoshechkin I."/>
            <person name="Mortazavi A."/>
            <person name="Wong G."/>
            <person name="Sternberg P.W."/>
        </authorList>
    </citation>
    <scope>NUCLEOTIDE SEQUENCE [LARGE SCALE GENOMIC DNA]</scope>
    <source>
        <strain evidence="5">MT8872</strain>
    </source>
</reference>
<dbReference type="Proteomes" id="UP000492821">
    <property type="component" value="Unassembled WGS sequence"/>
</dbReference>
<dbReference type="InterPro" id="IPR013320">
    <property type="entry name" value="ConA-like_dom_sf"/>
</dbReference>
<dbReference type="InterPro" id="IPR001079">
    <property type="entry name" value="Galectin_CRD"/>
</dbReference>
<keyword evidence="5" id="KW-1185">Reference proteome</keyword>
<dbReference type="FunFam" id="2.60.120.200:FF:000276">
    <property type="entry name" value="Galectin"/>
    <property type="match status" value="1"/>
</dbReference>
<dbReference type="SMART" id="SM00908">
    <property type="entry name" value="Gal-bind_lectin"/>
    <property type="match status" value="2"/>
</dbReference>
<dbReference type="Pfam" id="PF00337">
    <property type="entry name" value="Gal-bind_lectin"/>
    <property type="match status" value="2"/>
</dbReference>
<reference evidence="6" key="2">
    <citation type="submission" date="2020-10" db="UniProtKB">
        <authorList>
            <consortium name="WormBaseParasite"/>
        </authorList>
    </citation>
    <scope>IDENTIFICATION</scope>
</reference>
<sequence>MAHPQDTALPVPYTSRLQEKINSGQTLFVHGKALENANFFTVNLLAGTPVIDPNVGAVALHINVRFAEGKIVLNTLENGNWGKEERVSTPFKPGQEFDLRIRAQDDKFEIIANQKEIHEYKYRVPLESIDFLNVVGDINLTGIHWGGRHFELPFQTGFPTGSLKAGDRILVYGTPQGKRFEVNFIGPNGDTLVHFNPRFDQSAVVRNSQINGQWGQEEREGGFPFKKEVGFDLVIVNEPYSIQFFINNERYGTFAHRTANPATDYVGLKIDGEFELTGLEFSHQ</sequence>
<keyword evidence="2" id="KW-0677">Repeat</keyword>
<protein>
    <recommendedName>
        <fullName evidence="3">Galectin</fullName>
    </recommendedName>
</protein>
<accession>A0A7E4UUN3</accession>
<evidence type="ECO:0000313" key="5">
    <source>
        <dbReference type="Proteomes" id="UP000492821"/>
    </source>
</evidence>
<name>A0A7E4UUN3_PANRE</name>
<feature type="domain" description="Galectin" evidence="4">
    <location>
        <begin position="13"/>
        <end position="146"/>
    </location>
</feature>
<dbReference type="PANTHER" id="PTHR11346">
    <property type="entry name" value="GALECTIN"/>
    <property type="match status" value="1"/>
</dbReference>
<evidence type="ECO:0000256" key="1">
    <source>
        <dbReference type="ARBA" id="ARBA00022734"/>
    </source>
</evidence>
<dbReference type="InterPro" id="IPR044156">
    <property type="entry name" value="Galectin-like"/>
</dbReference>
<dbReference type="SUPFAM" id="SSF49899">
    <property type="entry name" value="Concanavalin A-like lectins/glucanases"/>
    <property type="match status" value="2"/>
</dbReference>
<feature type="domain" description="Galectin" evidence="4">
    <location>
        <begin position="155"/>
        <end position="282"/>
    </location>
</feature>
<dbReference type="FunFam" id="2.60.120.200:FF:000124">
    <property type="entry name" value="Galectin-4"/>
    <property type="match status" value="1"/>
</dbReference>
<evidence type="ECO:0000256" key="2">
    <source>
        <dbReference type="ARBA" id="ARBA00022737"/>
    </source>
</evidence>
<organism evidence="5 6">
    <name type="scientific">Panagrellus redivivus</name>
    <name type="common">Microworm</name>
    <dbReference type="NCBI Taxonomy" id="6233"/>
    <lineage>
        <taxon>Eukaryota</taxon>
        <taxon>Metazoa</taxon>
        <taxon>Ecdysozoa</taxon>
        <taxon>Nematoda</taxon>
        <taxon>Chromadorea</taxon>
        <taxon>Rhabditida</taxon>
        <taxon>Tylenchina</taxon>
        <taxon>Panagrolaimomorpha</taxon>
        <taxon>Panagrolaimoidea</taxon>
        <taxon>Panagrolaimidae</taxon>
        <taxon>Panagrellus</taxon>
    </lineage>
</organism>
<dbReference type="AlphaFoldDB" id="A0A7E4UUN3"/>
<evidence type="ECO:0000256" key="3">
    <source>
        <dbReference type="RuleBase" id="RU102079"/>
    </source>
</evidence>
<evidence type="ECO:0000259" key="4">
    <source>
        <dbReference type="PROSITE" id="PS51304"/>
    </source>
</evidence>
<dbReference type="PROSITE" id="PS51304">
    <property type="entry name" value="GALECTIN"/>
    <property type="match status" value="2"/>
</dbReference>